<dbReference type="PANTHER" id="PTHR19959:SF119">
    <property type="entry name" value="FUNGAL LIPASE-LIKE DOMAIN-CONTAINING PROTEIN"/>
    <property type="match status" value="1"/>
</dbReference>
<keyword evidence="3" id="KW-1185">Reference proteome</keyword>
<feature type="non-terminal residue" evidence="2">
    <location>
        <position position="1"/>
    </location>
</feature>
<gene>
    <name evidence="2" type="ORF">OFUS_LOCUS6927</name>
</gene>
<reference evidence="2" key="1">
    <citation type="submission" date="2022-03" db="EMBL/GenBank/DDBJ databases">
        <authorList>
            <person name="Martin C."/>
        </authorList>
    </citation>
    <scope>NUCLEOTIDE SEQUENCE</scope>
</reference>
<evidence type="ECO:0000313" key="3">
    <source>
        <dbReference type="Proteomes" id="UP000749559"/>
    </source>
</evidence>
<name>A0A8S4NFP1_OWEFU</name>
<dbReference type="AlphaFoldDB" id="A0A8S4NFP1"/>
<accession>A0A8S4NFP1</accession>
<dbReference type="OrthoDB" id="5986190at2759"/>
<organism evidence="2 3">
    <name type="scientific">Owenia fusiformis</name>
    <name type="common">Polychaete worm</name>
    <dbReference type="NCBI Taxonomy" id="6347"/>
    <lineage>
        <taxon>Eukaryota</taxon>
        <taxon>Metazoa</taxon>
        <taxon>Spiralia</taxon>
        <taxon>Lophotrochozoa</taxon>
        <taxon>Annelida</taxon>
        <taxon>Polychaeta</taxon>
        <taxon>Sedentaria</taxon>
        <taxon>Canalipalpata</taxon>
        <taxon>Sabellida</taxon>
        <taxon>Oweniida</taxon>
        <taxon>Oweniidae</taxon>
        <taxon>Owenia</taxon>
    </lineage>
</organism>
<sequence length="274" mass="31659">RTILATLKLNAEHAEGRSAGTSKADTQSLHKRVSATQEENLIPRQELFEANSTEVTSKQYSLGKQINECNQETELKKQADLMCQLGDEYIKTAEISNIWYEHYVWACALFNAAQCRLEKLWNSHRQTNESFADNPGESFYDKDYIEQRKQVIETNFLRKLSIQNKTITTSAESTSRYKQILKSMREYSKTTVNDIINNDMIVDELTSEIKEPDEDRTIANSRSFYDNLTEKIFEFYRLMLKDCMTDIGIPECKFAMIALGSISRKEVTAYSDIE</sequence>
<dbReference type="Proteomes" id="UP000749559">
    <property type="component" value="Unassembled WGS sequence"/>
</dbReference>
<proteinExistence type="predicted"/>
<protein>
    <submittedName>
        <fullName evidence="2">Uncharacterized protein</fullName>
    </submittedName>
</protein>
<evidence type="ECO:0000313" key="2">
    <source>
        <dbReference type="EMBL" id="CAH1780204.1"/>
    </source>
</evidence>
<feature type="region of interest" description="Disordered" evidence="1">
    <location>
        <begin position="14"/>
        <end position="36"/>
    </location>
</feature>
<comment type="caution">
    <text evidence="2">The sequence shown here is derived from an EMBL/GenBank/DDBJ whole genome shotgun (WGS) entry which is preliminary data.</text>
</comment>
<dbReference type="EMBL" id="CAIIXF020000003">
    <property type="protein sequence ID" value="CAH1780204.1"/>
    <property type="molecule type" value="Genomic_DNA"/>
</dbReference>
<evidence type="ECO:0000256" key="1">
    <source>
        <dbReference type="SAM" id="MobiDB-lite"/>
    </source>
</evidence>
<dbReference type="PANTHER" id="PTHR19959">
    <property type="entry name" value="KINESIN LIGHT CHAIN"/>
    <property type="match status" value="1"/>
</dbReference>